<dbReference type="KEGG" id="bsen:DP114_03515"/>
<proteinExistence type="predicted"/>
<accession>A0A856M8J5</accession>
<keyword evidence="2" id="KW-1185">Reference proteome</keyword>
<protein>
    <submittedName>
        <fullName evidence="1">Uncharacterized protein</fullName>
    </submittedName>
</protein>
<evidence type="ECO:0000313" key="2">
    <source>
        <dbReference type="Proteomes" id="UP000503129"/>
    </source>
</evidence>
<dbReference type="EMBL" id="CP030118">
    <property type="protein sequence ID" value="QDL07098.1"/>
    <property type="molecule type" value="Genomic_DNA"/>
</dbReference>
<sequence>MSHRANMMSTDTDTILIEKKVDAEPEEEDLPIQRANMMITDADTILIEEKADAEPEEEDLPEEERAKSGVVRRVTYFWTVRFVDI</sequence>
<dbReference type="AlphaFoldDB" id="A0A856M8J5"/>
<evidence type="ECO:0000313" key="1">
    <source>
        <dbReference type="EMBL" id="QDL07098.1"/>
    </source>
</evidence>
<dbReference type="RefSeq" id="WP_216669965.1">
    <property type="nucleotide sequence ID" value="NZ_CP030118.1"/>
</dbReference>
<name>A0A856M8J5_9CYAN</name>
<gene>
    <name evidence="1" type="ORF">DP114_03515</name>
</gene>
<dbReference type="Proteomes" id="UP000503129">
    <property type="component" value="Chromosome"/>
</dbReference>
<organism evidence="1 2">
    <name type="scientific">Brasilonema sennae CENA114</name>
    <dbReference type="NCBI Taxonomy" id="415709"/>
    <lineage>
        <taxon>Bacteria</taxon>
        <taxon>Bacillati</taxon>
        <taxon>Cyanobacteriota</taxon>
        <taxon>Cyanophyceae</taxon>
        <taxon>Nostocales</taxon>
        <taxon>Scytonemataceae</taxon>
        <taxon>Brasilonema</taxon>
        <taxon>Bromeliae group (in: Brasilonema)</taxon>
    </lineage>
</organism>
<reference evidence="1 2" key="1">
    <citation type="submission" date="2018-06" db="EMBL/GenBank/DDBJ databases">
        <title>Comparative genomics of Brasilonema spp. strains.</title>
        <authorList>
            <person name="Alvarenga D.O."/>
            <person name="Fiore M.F."/>
            <person name="Varani A.M."/>
        </authorList>
    </citation>
    <scope>NUCLEOTIDE SEQUENCE [LARGE SCALE GENOMIC DNA]</scope>
    <source>
        <strain evidence="1 2">CENA114</strain>
    </source>
</reference>